<dbReference type="Proteomes" id="UP001153069">
    <property type="component" value="Unassembled WGS sequence"/>
</dbReference>
<accession>A0A9N8F463</accession>
<feature type="compositionally biased region" description="Low complexity" evidence="1">
    <location>
        <begin position="252"/>
        <end position="262"/>
    </location>
</feature>
<name>A0A9N8F463_9STRA</name>
<reference evidence="2" key="1">
    <citation type="submission" date="2020-06" db="EMBL/GenBank/DDBJ databases">
        <authorList>
            <consortium name="Plant Systems Biology data submission"/>
        </authorList>
    </citation>
    <scope>NUCLEOTIDE SEQUENCE</scope>
    <source>
        <strain evidence="2">D6</strain>
    </source>
</reference>
<keyword evidence="3" id="KW-1185">Reference proteome</keyword>
<organism evidence="2 3">
    <name type="scientific">Seminavis robusta</name>
    <dbReference type="NCBI Taxonomy" id="568900"/>
    <lineage>
        <taxon>Eukaryota</taxon>
        <taxon>Sar</taxon>
        <taxon>Stramenopiles</taxon>
        <taxon>Ochrophyta</taxon>
        <taxon>Bacillariophyta</taxon>
        <taxon>Bacillariophyceae</taxon>
        <taxon>Bacillariophycidae</taxon>
        <taxon>Naviculales</taxon>
        <taxon>Naviculaceae</taxon>
        <taxon>Seminavis</taxon>
    </lineage>
</organism>
<feature type="compositionally biased region" description="Low complexity" evidence="1">
    <location>
        <begin position="196"/>
        <end position="220"/>
    </location>
</feature>
<dbReference type="OrthoDB" id="45588at2759"/>
<evidence type="ECO:0000313" key="2">
    <source>
        <dbReference type="EMBL" id="CAB9530270.1"/>
    </source>
</evidence>
<evidence type="ECO:0000313" key="3">
    <source>
        <dbReference type="Proteomes" id="UP001153069"/>
    </source>
</evidence>
<feature type="region of interest" description="Disordered" evidence="1">
    <location>
        <begin position="250"/>
        <end position="269"/>
    </location>
</feature>
<dbReference type="EMBL" id="CAICTM010002810">
    <property type="protein sequence ID" value="CAB9530270.1"/>
    <property type="molecule type" value="Genomic_DNA"/>
</dbReference>
<evidence type="ECO:0000256" key="1">
    <source>
        <dbReference type="SAM" id="MobiDB-lite"/>
    </source>
</evidence>
<dbReference type="AlphaFoldDB" id="A0A9N8F463"/>
<sequence length="300" mass="32627">MSASSTPAGSSSAATASLPSSIAQAISEMQMPLSTESYAPMYYKSLPEMVQIRRDVPNMPDFVRDVVGTIALIVAGSKTNNDEKEYLARCAAALILLGHGGTDEAHDLVSPLSWPNELPFAYGPPVVVPEQVLTLASYVHALVHRREGPFESEFGMTGFNNADYWAGSALRSPEGAEALPLEEIRNSILNLAQTMSSNPQQQSAASSQAQAQAQASSPPALQQWMQTHFAEQELAFPAWDPRALNELCSNLQQQQQQQQQQQPAAQTTNDDTLQQFAEQAVLLEMKILLKHTLKAIGYDV</sequence>
<protein>
    <submittedName>
        <fullName evidence="2">Uncharacterized protein</fullName>
    </submittedName>
</protein>
<feature type="region of interest" description="Disordered" evidence="1">
    <location>
        <begin position="194"/>
        <end position="220"/>
    </location>
</feature>
<comment type="caution">
    <text evidence="2">The sequence shown here is derived from an EMBL/GenBank/DDBJ whole genome shotgun (WGS) entry which is preliminary data.</text>
</comment>
<gene>
    <name evidence="2" type="ORF">SEMRO_2812_G337670.1</name>
</gene>
<proteinExistence type="predicted"/>